<evidence type="ECO:0000256" key="2">
    <source>
        <dbReference type="SAM" id="Coils"/>
    </source>
</evidence>
<evidence type="ECO:0000313" key="4">
    <source>
        <dbReference type="Ensembl" id="ENSSMRP00000020253.1"/>
    </source>
</evidence>
<proteinExistence type="inferred from homology"/>
<dbReference type="InterPro" id="IPR008405">
    <property type="entry name" value="ApoL"/>
</dbReference>
<evidence type="ECO:0000313" key="5">
    <source>
        <dbReference type="Proteomes" id="UP000694421"/>
    </source>
</evidence>
<name>A0A8D0CAI2_SALMN</name>
<sequence length="351" mass="37692">MRLIISLFFIFLGFLLTQADASSMQDIQETIRGHCCRMSQSERGEDEQEINKCRHDKEPSKEELNDAILHFLKEFPNQREEIEECIRCLGERADTIDKTHKNCKIAGLASSSTSAASGILSIVGFSLAPVTAGGCLILTAIGIGVGMLASATGFGASVSEGVIRSNKRKNIEKIIKQCDENLRTVMSLDKIGCISGLHSDGRVVEKAPEDNTFDLNKTAAPIQDMIDKGLQIAEHINALKNAKACPALTTVAKKATSLGSEARNAIKGIDQLDDAFKGTALAMSKGARVAGIAVSGVFIGVDACFIIADSMELASGAKTEEAAKVRDTANKLEAAVQKLDKLHEELKDLWV</sequence>
<keyword evidence="3" id="KW-0732">Signal</keyword>
<reference evidence="4" key="1">
    <citation type="submission" date="2025-08" db="UniProtKB">
        <authorList>
            <consortium name="Ensembl"/>
        </authorList>
    </citation>
    <scope>IDENTIFICATION</scope>
</reference>
<dbReference type="GeneTree" id="ENSGT01030000234599"/>
<dbReference type="GO" id="GO:0016020">
    <property type="term" value="C:membrane"/>
    <property type="evidence" value="ECO:0007669"/>
    <property type="project" value="TreeGrafter"/>
</dbReference>
<dbReference type="GO" id="GO:0042157">
    <property type="term" value="P:lipoprotein metabolic process"/>
    <property type="evidence" value="ECO:0007669"/>
    <property type="project" value="InterPro"/>
</dbReference>
<dbReference type="PANTHER" id="PTHR14096:SF27">
    <property type="entry name" value="APOLIPOPROTEIN L2"/>
    <property type="match status" value="1"/>
</dbReference>
<feature type="coiled-coil region" evidence="2">
    <location>
        <begin position="322"/>
        <end position="349"/>
    </location>
</feature>
<dbReference type="AlphaFoldDB" id="A0A8D0CAI2"/>
<organism evidence="4 5">
    <name type="scientific">Salvator merianae</name>
    <name type="common">Argentine black and white tegu</name>
    <name type="synonym">Tupinambis merianae</name>
    <dbReference type="NCBI Taxonomy" id="96440"/>
    <lineage>
        <taxon>Eukaryota</taxon>
        <taxon>Metazoa</taxon>
        <taxon>Chordata</taxon>
        <taxon>Craniata</taxon>
        <taxon>Vertebrata</taxon>
        <taxon>Euteleostomi</taxon>
        <taxon>Lepidosauria</taxon>
        <taxon>Squamata</taxon>
        <taxon>Bifurcata</taxon>
        <taxon>Unidentata</taxon>
        <taxon>Episquamata</taxon>
        <taxon>Laterata</taxon>
        <taxon>Teiioidea</taxon>
        <taxon>Teiidae</taxon>
        <taxon>Salvator</taxon>
    </lineage>
</organism>
<evidence type="ECO:0000256" key="3">
    <source>
        <dbReference type="SAM" id="SignalP"/>
    </source>
</evidence>
<dbReference type="GO" id="GO:0005576">
    <property type="term" value="C:extracellular region"/>
    <property type="evidence" value="ECO:0007669"/>
    <property type="project" value="InterPro"/>
</dbReference>
<feature type="signal peptide" evidence="3">
    <location>
        <begin position="1"/>
        <end position="21"/>
    </location>
</feature>
<protein>
    <submittedName>
        <fullName evidence="4">Uncharacterized protein</fullName>
    </submittedName>
</protein>
<dbReference type="Proteomes" id="UP000694421">
    <property type="component" value="Unplaced"/>
</dbReference>
<dbReference type="OMA" id="HMAVAIT"/>
<dbReference type="PANTHER" id="PTHR14096">
    <property type="entry name" value="APOLIPOPROTEIN L"/>
    <property type="match status" value="1"/>
</dbReference>
<reference evidence="4" key="2">
    <citation type="submission" date="2025-09" db="UniProtKB">
        <authorList>
            <consortium name="Ensembl"/>
        </authorList>
    </citation>
    <scope>IDENTIFICATION</scope>
</reference>
<dbReference type="Pfam" id="PF05461">
    <property type="entry name" value="ApoL"/>
    <property type="match status" value="1"/>
</dbReference>
<evidence type="ECO:0000256" key="1">
    <source>
        <dbReference type="ARBA" id="ARBA00010090"/>
    </source>
</evidence>
<feature type="chain" id="PRO_5034815019" evidence="3">
    <location>
        <begin position="22"/>
        <end position="351"/>
    </location>
</feature>
<keyword evidence="5" id="KW-1185">Reference proteome</keyword>
<dbReference type="GO" id="GO:0008289">
    <property type="term" value="F:lipid binding"/>
    <property type="evidence" value="ECO:0007669"/>
    <property type="project" value="InterPro"/>
</dbReference>
<comment type="similarity">
    <text evidence="1">Belongs to the apolipoprotein L family.</text>
</comment>
<dbReference type="GO" id="GO:0006869">
    <property type="term" value="P:lipid transport"/>
    <property type="evidence" value="ECO:0007669"/>
    <property type="project" value="InterPro"/>
</dbReference>
<keyword evidence="2" id="KW-0175">Coiled coil</keyword>
<accession>A0A8D0CAI2</accession>
<dbReference type="Ensembl" id="ENSSMRT00000023735.1">
    <property type="protein sequence ID" value="ENSSMRP00000020253.1"/>
    <property type="gene ID" value="ENSSMRG00000015755.1"/>
</dbReference>